<dbReference type="InterPro" id="IPR039422">
    <property type="entry name" value="MarR/SlyA-like"/>
</dbReference>
<keyword evidence="1" id="KW-0238">DNA-binding</keyword>
<dbReference type="Proteomes" id="UP000031967">
    <property type="component" value="Unassembled WGS sequence"/>
</dbReference>
<dbReference type="PANTHER" id="PTHR33164:SF57">
    <property type="entry name" value="MARR-FAMILY TRANSCRIPTIONAL REGULATOR"/>
    <property type="match status" value="1"/>
</dbReference>
<proteinExistence type="predicted"/>
<dbReference type="SMART" id="SM00347">
    <property type="entry name" value="HTH_MARR"/>
    <property type="match status" value="1"/>
</dbReference>
<gene>
    <name evidence="3" type="ORF">SD70_22305</name>
</gene>
<dbReference type="InterPro" id="IPR000835">
    <property type="entry name" value="HTH_MarR-typ"/>
</dbReference>
<dbReference type="PRINTS" id="PR00598">
    <property type="entry name" value="HTHMARR"/>
</dbReference>
<comment type="caution">
    <text evidence="3">The sequence shown here is derived from an EMBL/GenBank/DDBJ whole genome shotgun (WGS) entry which is preliminary data.</text>
</comment>
<dbReference type="PROSITE" id="PS50995">
    <property type="entry name" value="HTH_MARR_2"/>
    <property type="match status" value="1"/>
</dbReference>
<evidence type="ECO:0000256" key="1">
    <source>
        <dbReference type="ARBA" id="ARBA00023125"/>
    </source>
</evidence>
<dbReference type="InterPro" id="IPR036388">
    <property type="entry name" value="WH-like_DNA-bd_sf"/>
</dbReference>
<dbReference type="InterPro" id="IPR036390">
    <property type="entry name" value="WH_DNA-bd_sf"/>
</dbReference>
<dbReference type="EMBL" id="JXAK01000044">
    <property type="protein sequence ID" value="KIL39064.1"/>
    <property type="molecule type" value="Genomic_DNA"/>
</dbReference>
<dbReference type="PANTHER" id="PTHR33164">
    <property type="entry name" value="TRANSCRIPTIONAL REGULATOR, MARR FAMILY"/>
    <property type="match status" value="1"/>
</dbReference>
<reference evidence="3 4" key="1">
    <citation type="submission" date="2014-12" db="EMBL/GenBank/DDBJ databases">
        <title>Draft genome sequence of Paenibacillus kamchatkensis strain B-2647.</title>
        <authorList>
            <person name="Karlyshev A.V."/>
            <person name="Kudryashova E.B."/>
        </authorList>
    </citation>
    <scope>NUCLEOTIDE SEQUENCE [LARGE SCALE GENOMIC DNA]</scope>
    <source>
        <strain evidence="3 4">VKM B-2647</strain>
    </source>
</reference>
<name>A0ABR5ADG3_9BACL</name>
<sequence>MSNPPLSHNDSGSSDVDVLDALIRTAHYVKREFETRLSSMDIPAYLTGPRLRLLLAVSEAGQIRMSDLAAIMGIKAITVTQFVDALEKEHLLVRMPDPKDRRATLVKLTDAAPPLVEQARAAAKRVKEKLLEPLPPEMRSQLLDILSRLADFKNVCIFETKES</sequence>
<protein>
    <submittedName>
        <fullName evidence="3">MarR family transcriptional regulator</fullName>
    </submittedName>
</protein>
<dbReference type="RefSeq" id="WP_041049834.1">
    <property type="nucleotide sequence ID" value="NZ_JXAK01000044.1"/>
</dbReference>
<dbReference type="SUPFAM" id="SSF46785">
    <property type="entry name" value="Winged helix' DNA-binding domain"/>
    <property type="match status" value="1"/>
</dbReference>
<dbReference type="Gene3D" id="1.10.10.10">
    <property type="entry name" value="Winged helix-like DNA-binding domain superfamily/Winged helix DNA-binding domain"/>
    <property type="match status" value="1"/>
</dbReference>
<accession>A0ABR5ADG3</accession>
<organism evidence="3 4">
    <name type="scientific">Gordoniibacillus kamchatkensis</name>
    <dbReference type="NCBI Taxonomy" id="1590651"/>
    <lineage>
        <taxon>Bacteria</taxon>
        <taxon>Bacillati</taxon>
        <taxon>Bacillota</taxon>
        <taxon>Bacilli</taxon>
        <taxon>Bacillales</taxon>
        <taxon>Paenibacillaceae</taxon>
        <taxon>Gordoniibacillus</taxon>
    </lineage>
</organism>
<dbReference type="Pfam" id="PF01047">
    <property type="entry name" value="MarR"/>
    <property type="match status" value="1"/>
</dbReference>
<evidence type="ECO:0000259" key="2">
    <source>
        <dbReference type="PROSITE" id="PS50995"/>
    </source>
</evidence>
<feature type="domain" description="HTH marR-type" evidence="2">
    <location>
        <begin position="15"/>
        <end position="151"/>
    </location>
</feature>
<evidence type="ECO:0000313" key="4">
    <source>
        <dbReference type="Proteomes" id="UP000031967"/>
    </source>
</evidence>
<evidence type="ECO:0000313" key="3">
    <source>
        <dbReference type="EMBL" id="KIL39064.1"/>
    </source>
</evidence>
<keyword evidence="4" id="KW-1185">Reference proteome</keyword>